<keyword evidence="7" id="KW-0053">Apoptosis</keyword>
<protein>
    <recommendedName>
        <fullName evidence="15">Carboxypeptidase</fullName>
        <ecNumber evidence="15">3.4.16.-</ecNumber>
    </recommendedName>
</protein>
<evidence type="ECO:0000313" key="19">
    <source>
        <dbReference type="Proteomes" id="UP000749293"/>
    </source>
</evidence>
<evidence type="ECO:0000256" key="10">
    <source>
        <dbReference type="ARBA" id="ARBA00022989"/>
    </source>
</evidence>
<comment type="catalytic activity">
    <reaction evidence="1">
        <text>Preferential release of a C-terminal arginine or lysine residue.</text>
        <dbReference type="EC" id="3.4.16.6"/>
    </reaction>
</comment>
<keyword evidence="11" id="KW-0333">Golgi apparatus</keyword>
<evidence type="ECO:0000256" key="1">
    <source>
        <dbReference type="ARBA" id="ARBA00001003"/>
    </source>
</evidence>
<dbReference type="PROSITE" id="PS00131">
    <property type="entry name" value="CARBOXYPEPT_SER_SER"/>
    <property type="match status" value="1"/>
</dbReference>
<proteinExistence type="inferred from homology"/>
<feature type="signal peptide" evidence="15">
    <location>
        <begin position="1"/>
        <end position="24"/>
    </location>
</feature>
<dbReference type="RefSeq" id="XP_035319738.1">
    <property type="nucleotide sequence ID" value="XM_035464552.1"/>
</dbReference>
<dbReference type="GO" id="GO:0005802">
    <property type="term" value="C:trans-Golgi network"/>
    <property type="evidence" value="ECO:0007669"/>
    <property type="project" value="TreeGrafter"/>
</dbReference>
<dbReference type="EMBL" id="JAANYQ010000014">
    <property type="protein sequence ID" value="KAF4121086.1"/>
    <property type="molecule type" value="Genomic_DNA"/>
</dbReference>
<evidence type="ECO:0000256" key="5">
    <source>
        <dbReference type="ARBA" id="ARBA00022670"/>
    </source>
</evidence>
<dbReference type="InterPro" id="IPR018202">
    <property type="entry name" value="Ser_caboxypep_ser_AS"/>
</dbReference>
<keyword evidence="8 15" id="KW-0732">Signal</keyword>
<evidence type="ECO:0000256" key="9">
    <source>
        <dbReference type="ARBA" id="ARBA00022801"/>
    </source>
</evidence>
<feature type="compositionally biased region" description="Basic and acidic residues" evidence="16">
    <location>
        <begin position="486"/>
        <end position="499"/>
    </location>
</feature>
<dbReference type="GO" id="GO:0004185">
    <property type="term" value="F:serine-type carboxypeptidase activity"/>
    <property type="evidence" value="ECO:0007669"/>
    <property type="project" value="UniProtKB-UniRule"/>
</dbReference>
<dbReference type="PRINTS" id="PR00724">
    <property type="entry name" value="CRBOXYPTASEC"/>
</dbReference>
<dbReference type="Proteomes" id="UP000749293">
    <property type="component" value="Unassembled WGS sequence"/>
</dbReference>
<keyword evidence="13" id="KW-0325">Glycoprotein</keyword>
<dbReference type="EC" id="3.4.16.-" evidence="15"/>
<evidence type="ECO:0000256" key="14">
    <source>
        <dbReference type="ARBA" id="ARBA00037042"/>
    </source>
</evidence>
<organism evidence="18 19">
    <name type="scientific">Geosmithia morbida</name>
    <dbReference type="NCBI Taxonomy" id="1094350"/>
    <lineage>
        <taxon>Eukaryota</taxon>
        <taxon>Fungi</taxon>
        <taxon>Dikarya</taxon>
        <taxon>Ascomycota</taxon>
        <taxon>Pezizomycotina</taxon>
        <taxon>Sordariomycetes</taxon>
        <taxon>Hypocreomycetidae</taxon>
        <taxon>Hypocreales</taxon>
        <taxon>Bionectriaceae</taxon>
        <taxon>Geosmithia</taxon>
    </lineage>
</organism>
<feature type="chain" id="PRO_5040531315" description="Carboxypeptidase" evidence="15">
    <location>
        <begin position="25"/>
        <end position="633"/>
    </location>
</feature>
<feature type="region of interest" description="Disordered" evidence="16">
    <location>
        <begin position="466"/>
        <end position="513"/>
    </location>
</feature>
<name>A0A9P4YQ62_9HYPO</name>
<accession>A0A9P4YQ62</accession>
<feature type="compositionally biased region" description="Acidic residues" evidence="16">
    <location>
        <begin position="500"/>
        <end position="512"/>
    </location>
</feature>
<evidence type="ECO:0000256" key="15">
    <source>
        <dbReference type="RuleBase" id="RU361156"/>
    </source>
</evidence>
<dbReference type="OrthoDB" id="443318at2759"/>
<comment type="similarity">
    <text evidence="3 15">Belongs to the peptidase S10 family.</text>
</comment>
<dbReference type="InterPro" id="IPR001563">
    <property type="entry name" value="Peptidase_S10"/>
</dbReference>
<dbReference type="GeneID" id="55968803"/>
<keyword evidence="6 17" id="KW-0812">Transmembrane</keyword>
<dbReference type="InterPro" id="IPR029058">
    <property type="entry name" value="AB_hydrolase_fold"/>
</dbReference>
<evidence type="ECO:0000256" key="6">
    <source>
        <dbReference type="ARBA" id="ARBA00022692"/>
    </source>
</evidence>
<keyword evidence="5 15" id="KW-0645">Protease</keyword>
<gene>
    <name evidence="18" type="ORF">GMORB2_2573</name>
</gene>
<comment type="caution">
    <text evidence="18">The sequence shown here is derived from an EMBL/GenBank/DDBJ whole genome shotgun (WGS) entry which is preliminary data.</text>
</comment>
<evidence type="ECO:0000256" key="8">
    <source>
        <dbReference type="ARBA" id="ARBA00022729"/>
    </source>
</evidence>
<evidence type="ECO:0000256" key="13">
    <source>
        <dbReference type="ARBA" id="ARBA00023180"/>
    </source>
</evidence>
<keyword evidence="4 15" id="KW-0121">Carboxypeptidase</keyword>
<evidence type="ECO:0000256" key="17">
    <source>
        <dbReference type="SAM" id="Phobius"/>
    </source>
</evidence>
<reference evidence="18" key="1">
    <citation type="submission" date="2020-03" db="EMBL/GenBank/DDBJ databases">
        <title>Site-based positive gene gene selection in Geosmithia morbida across the United States reveals a broad range of putative effectors and factors for local host and environmental adapation.</title>
        <authorList>
            <person name="Onufrak A."/>
            <person name="Murdoch R.W."/>
            <person name="Gazis R."/>
            <person name="Huff M."/>
            <person name="Staton M."/>
            <person name="Klingeman W."/>
            <person name="Hadziabdic D."/>
        </authorList>
    </citation>
    <scope>NUCLEOTIDE SEQUENCE</scope>
    <source>
        <strain evidence="18">1262</strain>
    </source>
</reference>
<keyword evidence="19" id="KW-1185">Reference proteome</keyword>
<evidence type="ECO:0000313" key="18">
    <source>
        <dbReference type="EMBL" id="KAF4121086.1"/>
    </source>
</evidence>
<keyword evidence="9 15" id="KW-0378">Hydrolase</keyword>
<evidence type="ECO:0000256" key="2">
    <source>
        <dbReference type="ARBA" id="ARBA00004393"/>
    </source>
</evidence>
<dbReference type="PANTHER" id="PTHR11802:SF190">
    <property type="entry name" value="PHEROMONE-PROCESSING CARBOXYPEPTIDASE KEX1"/>
    <property type="match status" value="1"/>
</dbReference>
<feature type="region of interest" description="Disordered" evidence="16">
    <location>
        <begin position="570"/>
        <end position="633"/>
    </location>
</feature>
<feature type="compositionally biased region" description="Basic and acidic residues" evidence="16">
    <location>
        <begin position="469"/>
        <end position="479"/>
    </location>
</feature>
<feature type="transmembrane region" description="Helical" evidence="17">
    <location>
        <begin position="525"/>
        <end position="544"/>
    </location>
</feature>
<dbReference type="GO" id="GO:0006915">
    <property type="term" value="P:apoptotic process"/>
    <property type="evidence" value="ECO:0007669"/>
    <property type="project" value="UniProtKB-KW"/>
</dbReference>
<dbReference type="FunFam" id="3.40.50.1820:FF:000121">
    <property type="entry name" value="Carboxypeptidase D"/>
    <property type="match status" value="1"/>
</dbReference>
<evidence type="ECO:0000256" key="16">
    <source>
        <dbReference type="SAM" id="MobiDB-lite"/>
    </source>
</evidence>
<evidence type="ECO:0000256" key="11">
    <source>
        <dbReference type="ARBA" id="ARBA00023034"/>
    </source>
</evidence>
<evidence type="ECO:0000256" key="7">
    <source>
        <dbReference type="ARBA" id="ARBA00022703"/>
    </source>
</evidence>
<keyword evidence="10 17" id="KW-1133">Transmembrane helix</keyword>
<keyword evidence="12 17" id="KW-0472">Membrane</keyword>
<dbReference type="Pfam" id="PF00450">
    <property type="entry name" value="Peptidase_S10"/>
    <property type="match status" value="1"/>
</dbReference>
<dbReference type="AlphaFoldDB" id="A0A9P4YQ62"/>
<evidence type="ECO:0000256" key="4">
    <source>
        <dbReference type="ARBA" id="ARBA00022645"/>
    </source>
</evidence>
<dbReference type="SUPFAM" id="SSF53474">
    <property type="entry name" value="alpha/beta-Hydrolases"/>
    <property type="match status" value="1"/>
</dbReference>
<evidence type="ECO:0000256" key="3">
    <source>
        <dbReference type="ARBA" id="ARBA00009431"/>
    </source>
</evidence>
<dbReference type="Gene3D" id="3.40.50.1820">
    <property type="entry name" value="alpha/beta hydrolase"/>
    <property type="match status" value="1"/>
</dbReference>
<evidence type="ECO:0000256" key="12">
    <source>
        <dbReference type="ARBA" id="ARBA00023136"/>
    </source>
</evidence>
<sequence length="633" mass="70792">MVLPTMRLWSAALALTLWPAAAIAEPSAADYYVRDLPGVPEDASPIKMHAGHIEVNPEHHGNLFFWHFQNAHIANRQRTVIWINGGPGCSSEDGALMEIGPYRVKDKDHLVLNNGSWNEFANLLFVDNPVGTGFSYVDTDSYIHELDTMAEHFLIFLEKFFAMFPHYELDDLYIAGESYAGQHIPYIARAILDRNKKEKDRQWNLKGLVIGNGWISPDHQYDAYLDYGYEKGLLKKGSDLDRDLQADLVKCKELIAGDPGHVDYGKCEKILSKMLYGLRDGSGNEECINMYDIRLRDSYPTCGMSWPPDLEHVEPYLQRREVTEALHVNPQRNMGWTECNGNVGNAFNAKNSRPSFELLPGLMEEQLPILLFSGAEDLICNHLGTEALINDLEWSGGKGFELSPGNWAPRRNWTFEGESAGFWQEARNLTYVLFNDASHMVPFDWPRRSRDMLDRFMMVDVSSIGGEPSDSHIDGEKLPETAVGDSKGEDHDDGDHDEHDEHDDDDDDDDDEHDHAKWEAYRRSGSIVLVIVIVATIAWGYFVWTQRRSSRGSSGAGAASYHSLGGATEMRGIRRKPGEGDLEASAFGESEDNLNAPTGSSRGGGGKYTIGDESDDDEKPPKVNSGPGVYVVK</sequence>
<dbReference type="PANTHER" id="PTHR11802">
    <property type="entry name" value="SERINE PROTEASE FAMILY S10 SERINE CARBOXYPEPTIDASE"/>
    <property type="match status" value="1"/>
</dbReference>
<comment type="subcellular location">
    <subcellularLocation>
        <location evidence="2">Golgi apparatus</location>
        <location evidence="2">trans-Golgi network membrane</location>
        <topology evidence="2">Single-pass type I membrane protein</topology>
    </subcellularLocation>
</comment>
<comment type="function">
    <text evidence="14">Protease with a carboxypeptidase B-like function involved in the C-terminal processing of the lysine and arginine residues from protein precursors. Promotes cell fusion and is involved in the programmed cell death.</text>
</comment>
<dbReference type="GO" id="GO:0006508">
    <property type="term" value="P:proteolysis"/>
    <property type="evidence" value="ECO:0007669"/>
    <property type="project" value="UniProtKB-KW"/>
</dbReference>